<evidence type="ECO:0000313" key="1">
    <source>
        <dbReference type="EMBL" id="KAK3027262.1"/>
    </source>
</evidence>
<dbReference type="Proteomes" id="UP001188597">
    <property type="component" value="Unassembled WGS sequence"/>
</dbReference>
<accession>A0AA88WHM6</accession>
<dbReference type="AlphaFoldDB" id="A0AA88WHM6"/>
<organism evidence="1 2">
    <name type="scientific">Escallonia herrerae</name>
    <dbReference type="NCBI Taxonomy" id="1293975"/>
    <lineage>
        <taxon>Eukaryota</taxon>
        <taxon>Viridiplantae</taxon>
        <taxon>Streptophyta</taxon>
        <taxon>Embryophyta</taxon>
        <taxon>Tracheophyta</taxon>
        <taxon>Spermatophyta</taxon>
        <taxon>Magnoliopsida</taxon>
        <taxon>eudicotyledons</taxon>
        <taxon>Gunneridae</taxon>
        <taxon>Pentapetalae</taxon>
        <taxon>asterids</taxon>
        <taxon>campanulids</taxon>
        <taxon>Escalloniales</taxon>
        <taxon>Escalloniaceae</taxon>
        <taxon>Escallonia</taxon>
    </lineage>
</organism>
<protein>
    <submittedName>
        <fullName evidence="1">Uncharacterized protein</fullName>
    </submittedName>
</protein>
<gene>
    <name evidence="1" type="ORF">RJ639_041208</name>
</gene>
<sequence length="74" mass="8107">MIDGEAESSGNDFLGLLLKASNYADDRNRITVDVVVDECKNSTLVSMKLRQVSLHGQSSSSVFIQFGNKEQGKK</sequence>
<name>A0AA88WHM6_9ASTE</name>
<evidence type="ECO:0000313" key="2">
    <source>
        <dbReference type="Proteomes" id="UP001188597"/>
    </source>
</evidence>
<dbReference type="EMBL" id="JAVXUP010000468">
    <property type="protein sequence ID" value="KAK3027262.1"/>
    <property type="molecule type" value="Genomic_DNA"/>
</dbReference>
<keyword evidence="2" id="KW-1185">Reference proteome</keyword>
<comment type="caution">
    <text evidence="1">The sequence shown here is derived from an EMBL/GenBank/DDBJ whole genome shotgun (WGS) entry which is preliminary data.</text>
</comment>
<proteinExistence type="predicted"/>
<reference evidence="1" key="1">
    <citation type="submission" date="2022-12" db="EMBL/GenBank/DDBJ databases">
        <title>Draft genome assemblies for two species of Escallonia (Escalloniales).</title>
        <authorList>
            <person name="Chanderbali A."/>
            <person name="Dervinis C."/>
            <person name="Anghel I."/>
            <person name="Soltis D."/>
            <person name="Soltis P."/>
            <person name="Zapata F."/>
        </authorList>
    </citation>
    <scope>NUCLEOTIDE SEQUENCE</scope>
    <source>
        <strain evidence="1">UCBG64.0493</strain>
        <tissue evidence="1">Leaf</tissue>
    </source>
</reference>